<sequence length="1126" mass="131660">MSLRFIYGRSGSGKSYYCIDQIKKKLEKGQKTPLILIVPEQYSFQAEKNVVEEIKGTGIINVEVTSFERLAYKVFNEVGGATRQHMDSSGKCMLVFNIMNKMRDKFKVFATAANQQGFVNTISDMITEFKRYDINPDELKDSIKLMEEDELLQDKMYDLSNVFGEFEYTLHQNYIDNEDDLSLLYKKLDESKMLDDAEIWMDEFTSFTPQQYKIIEKLMKKAKKVNITLCMNSNDEIDVADVFTSLKNTEQRIMRIVRENGIMLEKPVELKNLKLDRFNDNEELRHLENNYFKYPHKPYTNRTENMKIIKALNPYSEIEKIAKEIIELTRDKNLRFRDIAVVTRDLSYYEKIIKTIFNEYEIPCFIDRKKDIEDNPLIILITSVIEIFNKNWSYESIFRYLKTGLLDIDKEEIDILENYVMAYGIRGKKKWSKAWEYGKEELLEKVNPIRERVVTPLVKLSSNLKRKDNAEEICTALYNFLCEIKVNETIEGWIYRFKKEGNQELANEYSQIWNMVIELLDQIVEVFKEEKIELKEFVKILYIGFGEHKMGLIPTSLDEVLVSSIDRVRSHSVKVLYIVGVNDGVFPAVINDEGILTDGDRDKLRKMGVELAEDTKMQTFQEQFLIYKTLTIASKCLSVCYPIADHEGKTSRPSIIVSRLKEIFPNITEESDIIEAVNDNENLEFISRKTPTFNKLVSVLRKDNCEVKTSPLWSDVYSFYSNDDEWKKKCKIVFSAAAYTNAVNLINEEKIRKLYGKKLYFSVSRLEKYEECPFSYYVQYGLKAKERKIFALNPPDLGTFMHTVIDEFSKTVDKNSMNWYEIEEEWCIETVNNIVDTMVNDELGSIFNSSPRYRYFTERLKRVLIKTIMVIVEHMKRSGFQPIGYEVDFDDGGKYPPIEIELSNGEKVKLIGRIDRIDKLSLEDKHYYRIIDYKSGNKDFNLSDVYYGLQIQLLTYLDAILTNEELKEKEPVFPGGVLYFKIDDPIIKGKRNLSEQEIEKEILKALKMKGLLLADVDIIKEMDRKIEGQSLIIPARLNKGDVLGKSSVGTKEQFNKLRQHVKSNLVKTCERMLKGDIKIKPFKNTKSEACKYCMYSAVCQFDNSFEDNNHKVINDLKDEDVWKLLE</sequence>
<dbReference type="SUPFAM" id="SSF52540">
    <property type="entry name" value="P-loop containing nucleoside triphosphate hydrolases"/>
    <property type="match status" value="2"/>
</dbReference>
<dbReference type="PANTHER" id="PTHR30591:SF1">
    <property type="entry name" value="RECBCD ENZYME SUBUNIT RECC"/>
    <property type="match status" value="1"/>
</dbReference>
<dbReference type="EMBL" id="JAPQER010000001">
    <property type="protein sequence ID" value="MCY6483371.1"/>
    <property type="molecule type" value="Genomic_DNA"/>
</dbReference>
<feature type="domain" description="ATP-dependent helicase/deoxyribonuclease subunit B N-terminal" evidence="16">
    <location>
        <begin position="5"/>
        <end position="288"/>
    </location>
</feature>
<feature type="binding site" evidence="14">
    <location>
        <position position="772"/>
    </location>
    <ligand>
        <name>[4Fe-4S] cluster</name>
        <dbReference type="ChEBI" id="CHEBI:49883"/>
    </ligand>
</feature>
<comment type="miscellaneous">
    <text evidence="14">Despite having conserved helicase domains, this subunit does not have helicase activity.</text>
</comment>
<keyword evidence="11 14" id="KW-0411">Iron-sulfur</keyword>
<evidence type="ECO:0000256" key="8">
    <source>
        <dbReference type="ARBA" id="ARBA00022839"/>
    </source>
</evidence>
<comment type="caution">
    <text evidence="17">The sequence shown here is derived from an EMBL/GenBank/DDBJ whole genome shotgun (WGS) entry which is preliminary data.</text>
</comment>
<keyword evidence="9 14" id="KW-0067">ATP-binding</keyword>
<evidence type="ECO:0000256" key="3">
    <source>
        <dbReference type="ARBA" id="ARBA00022723"/>
    </source>
</evidence>
<dbReference type="InterPro" id="IPR049035">
    <property type="entry name" value="ADDB_N"/>
</dbReference>
<dbReference type="Gene3D" id="6.10.140.1030">
    <property type="match status" value="1"/>
</dbReference>
<keyword evidence="13 14" id="KW-0234">DNA repair</keyword>
<keyword evidence="3 14" id="KW-0479">Metal-binding</keyword>
<dbReference type="InterPro" id="IPR038726">
    <property type="entry name" value="PDDEXK_AddAB-type"/>
</dbReference>
<feature type="binding site" evidence="14">
    <location>
        <position position="1090"/>
    </location>
    <ligand>
        <name>[4Fe-4S] cluster</name>
        <dbReference type="ChEBI" id="CHEBI:49883"/>
    </ligand>
</feature>
<evidence type="ECO:0000256" key="11">
    <source>
        <dbReference type="ARBA" id="ARBA00023014"/>
    </source>
</evidence>
<dbReference type="NCBIfam" id="TIGR02773">
    <property type="entry name" value="addB_Gpos"/>
    <property type="match status" value="1"/>
</dbReference>
<feature type="domain" description="PD-(D/E)XK endonuclease-like" evidence="15">
    <location>
        <begin position="761"/>
        <end position="1100"/>
    </location>
</feature>
<evidence type="ECO:0000256" key="2">
    <source>
        <dbReference type="ARBA" id="ARBA00022722"/>
    </source>
</evidence>
<dbReference type="Gene3D" id="3.40.50.300">
    <property type="entry name" value="P-loop containing nucleotide triphosphate hydrolases"/>
    <property type="match status" value="3"/>
</dbReference>
<dbReference type="Proteomes" id="UP001078443">
    <property type="component" value="Unassembled WGS sequence"/>
</dbReference>
<keyword evidence="10 14" id="KW-0408">Iron</keyword>
<keyword evidence="12 14" id="KW-0238">DNA-binding</keyword>
<dbReference type="Pfam" id="PF21445">
    <property type="entry name" value="ADDB_N"/>
    <property type="match status" value="1"/>
</dbReference>
<keyword evidence="4 14" id="KW-0547">Nucleotide-binding</keyword>
<keyword evidence="1 14" id="KW-0004">4Fe-4S</keyword>
<dbReference type="RefSeq" id="WP_268039623.1">
    <property type="nucleotide sequence ID" value="NZ_JAPQER010000001.1"/>
</dbReference>
<dbReference type="Gene3D" id="3.90.320.10">
    <property type="match status" value="1"/>
</dbReference>
<evidence type="ECO:0000256" key="12">
    <source>
        <dbReference type="ARBA" id="ARBA00023125"/>
    </source>
</evidence>
<dbReference type="InterPro" id="IPR027417">
    <property type="entry name" value="P-loop_NTPase"/>
</dbReference>
<evidence type="ECO:0000313" key="18">
    <source>
        <dbReference type="Proteomes" id="UP001078443"/>
    </source>
</evidence>
<reference evidence="17" key="1">
    <citation type="submission" date="2022-12" db="EMBL/GenBank/DDBJ databases">
        <authorList>
            <person name="Wang J."/>
        </authorList>
    </citation>
    <scope>NUCLEOTIDE SEQUENCE</scope>
    <source>
        <strain evidence="17">HY-45-18</strain>
    </source>
</reference>
<keyword evidence="5 14" id="KW-0227">DNA damage</keyword>
<keyword evidence="2 14" id="KW-0540">Nuclease</keyword>
<protein>
    <recommendedName>
        <fullName evidence="14">ATP-dependent helicase/deoxyribonuclease subunit B</fullName>
        <ecNumber evidence="14">3.1.-.-</ecNumber>
    </recommendedName>
    <alternativeName>
        <fullName evidence="14">ATP-dependent helicase/nuclease subunit AddB</fullName>
    </alternativeName>
</protein>
<dbReference type="Pfam" id="PF12705">
    <property type="entry name" value="PDDEXK_1"/>
    <property type="match status" value="1"/>
</dbReference>
<keyword evidence="6 14" id="KW-0378">Hydrolase</keyword>
<dbReference type="InterPro" id="IPR014140">
    <property type="entry name" value="DNA_helicase_suAddB"/>
</dbReference>
<keyword evidence="8 14" id="KW-0269">Exonuclease</keyword>
<comment type="cofactor">
    <cofactor evidence="14">
        <name>Mg(2+)</name>
        <dbReference type="ChEBI" id="CHEBI:18420"/>
    </cofactor>
</comment>
<comment type="subunit">
    <text evidence="14">Heterodimer of AddA and AddB.</text>
</comment>
<dbReference type="HAMAP" id="MF_01452">
    <property type="entry name" value="AddB_type1"/>
    <property type="match status" value="1"/>
</dbReference>
<dbReference type="GO" id="GO:0004386">
    <property type="term" value="F:helicase activity"/>
    <property type="evidence" value="ECO:0007669"/>
    <property type="project" value="UniProtKB-KW"/>
</dbReference>
<gene>
    <name evidence="14 17" type="primary">addB</name>
    <name evidence="17" type="ORF">OW763_03240</name>
</gene>
<name>A0ABT4CWI7_9CLOT</name>
<organism evidence="17 18">
    <name type="scientific">Clostridium aestuarii</name>
    <dbReference type="NCBI Taxonomy" id="338193"/>
    <lineage>
        <taxon>Bacteria</taxon>
        <taxon>Bacillati</taxon>
        <taxon>Bacillota</taxon>
        <taxon>Clostridia</taxon>
        <taxon>Eubacteriales</taxon>
        <taxon>Clostridiaceae</taxon>
        <taxon>Clostridium</taxon>
    </lineage>
</organism>
<dbReference type="InterPro" id="IPR011604">
    <property type="entry name" value="PDDEXK-like_dom_sf"/>
</dbReference>
<keyword evidence="18" id="KW-1185">Reference proteome</keyword>
<evidence type="ECO:0000256" key="14">
    <source>
        <dbReference type="HAMAP-Rule" id="MF_01452"/>
    </source>
</evidence>
<evidence type="ECO:0000313" key="17">
    <source>
        <dbReference type="EMBL" id="MCY6483371.1"/>
    </source>
</evidence>
<feature type="binding site" evidence="14">
    <location>
        <position position="1093"/>
    </location>
    <ligand>
        <name>[4Fe-4S] cluster</name>
        <dbReference type="ChEBI" id="CHEBI:49883"/>
    </ligand>
</feature>
<feature type="binding site" evidence="14">
    <location>
        <position position="1099"/>
    </location>
    <ligand>
        <name>[4Fe-4S] cluster</name>
        <dbReference type="ChEBI" id="CHEBI:49883"/>
    </ligand>
</feature>
<evidence type="ECO:0000256" key="9">
    <source>
        <dbReference type="ARBA" id="ARBA00022840"/>
    </source>
</evidence>
<keyword evidence="7 14" id="KW-0347">Helicase</keyword>
<accession>A0ABT4CWI7</accession>
<evidence type="ECO:0000256" key="5">
    <source>
        <dbReference type="ARBA" id="ARBA00022763"/>
    </source>
</evidence>
<evidence type="ECO:0000259" key="15">
    <source>
        <dbReference type="Pfam" id="PF12705"/>
    </source>
</evidence>
<proteinExistence type="inferred from homology"/>
<evidence type="ECO:0000256" key="10">
    <source>
        <dbReference type="ARBA" id="ARBA00023004"/>
    </source>
</evidence>
<evidence type="ECO:0000256" key="13">
    <source>
        <dbReference type="ARBA" id="ARBA00023204"/>
    </source>
</evidence>
<evidence type="ECO:0000256" key="7">
    <source>
        <dbReference type="ARBA" id="ARBA00022806"/>
    </source>
</evidence>
<comment type="function">
    <text evidence="14">The heterodimer acts as both an ATP-dependent DNA helicase and an ATP-dependent, dual-direction single-stranded exonuclease. Recognizes the chi site generating a DNA molecule suitable for the initiation of homologous recombination. The AddB subunit has 5' -&gt; 3' nuclease activity but not helicase activity.</text>
</comment>
<dbReference type="PANTHER" id="PTHR30591">
    <property type="entry name" value="RECBCD ENZYME SUBUNIT RECC"/>
    <property type="match status" value="1"/>
</dbReference>
<evidence type="ECO:0000259" key="16">
    <source>
        <dbReference type="Pfam" id="PF21445"/>
    </source>
</evidence>
<evidence type="ECO:0000256" key="1">
    <source>
        <dbReference type="ARBA" id="ARBA00022485"/>
    </source>
</evidence>
<comment type="cofactor">
    <cofactor evidence="14">
        <name>[4Fe-4S] cluster</name>
        <dbReference type="ChEBI" id="CHEBI:49883"/>
    </cofactor>
    <text evidence="14">Binds 1 [4Fe-4S] cluster.</text>
</comment>
<dbReference type="EC" id="3.1.-.-" evidence="14"/>
<evidence type="ECO:0000256" key="6">
    <source>
        <dbReference type="ARBA" id="ARBA00022801"/>
    </source>
</evidence>
<comment type="similarity">
    <text evidence="14">Belongs to the helicase family. AddB/RexB type 1 subfamily.</text>
</comment>
<evidence type="ECO:0000256" key="4">
    <source>
        <dbReference type="ARBA" id="ARBA00022741"/>
    </source>
</evidence>